<sequence>MNKLLNDQQTAADLEILLQHTLTQVANGTLSVKSAPKGLVKLLQLIDKRESRPKTGLSKVEIICSAIGEPPAINGQNKSQYCYDSLQQK</sequence>
<organism evidence="1 2">
    <name type="scientific">Agarivorans gilvus</name>
    <dbReference type="NCBI Taxonomy" id="680279"/>
    <lineage>
        <taxon>Bacteria</taxon>
        <taxon>Pseudomonadati</taxon>
        <taxon>Pseudomonadota</taxon>
        <taxon>Gammaproteobacteria</taxon>
        <taxon>Alteromonadales</taxon>
        <taxon>Alteromonadaceae</taxon>
        <taxon>Agarivorans</taxon>
    </lineage>
</organism>
<accession>A0ABQ1HYY7</accession>
<keyword evidence="2" id="KW-1185">Reference proteome</keyword>
<dbReference type="EMBL" id="BMDY01000006">
    <property type="protein sequence ID" value="GGB00536.1"/>
    <property type="molecule type" value="Genomic_DNA"/>
</dbReference>
<reference evidence="2" key="1">
    <citation type="journal article" date="2019" name="Int. J. Syst. Evol. Microbiol.">
        <title>The Global Catalogue of Microorganisms (GCM) 10K type strain sequencing project: providing services to taxonomists for standard genome sequencing and annotation.</title>
        <authorList>
            <consortium name="The Broad Institute Genomics Platform"/>
            <consortium name="The Broad Institute Genome Sequencing Center for Infectious Disease"/>
            <person name="Wu L."/>
            <person name="Ma J."/>
        </authorList>
    </citation>
    <scope>NUCLEOTIDE SEQUENCE [LARGE SCALE GENOMIC DNA]</scope>
    <source>
        <strain evidence="2">CGMCC 1.10131</strain>
    </source>
</reference>
<proteinExistence type="predicted"/>
<dbReference type="RefSeq" id="WP_188407331.1">
    <property type="nucleotide sequence ID" value="NZ_BMDY01000006.1"/>
</dbReference>
<comment type="caution">
    <text evidence="1">The sequence shown here is derived from an EMBL/GenBank/DDBJ whole genome shotgun (WGS) entry which is preliminary data.</text>
</comment>
<evidence type="ECO:0000313" key="1">
    <source>
        <dbReference type="EMBL" id="GGB00536.1"/>
    </source>
</evidence>
<dbReference type="Proteomes" id="UP000651977">
    <property type="component" value="Unassembled WGS sequence"/>
</dbReference>
<evidence type="ECO:0000313" key="2">
    <source>
        <dbReference type="Proteomes" id="UP000651977"/>
    </source>
</evidence>
<protein>
    <submittedName>
        <fullName evidence="1">Uncharacterized protein</fullName>
    </submittedName>
</protein>
<gene>
    <name evidence="1" type="ORF">GCM10007414_12080</name>
</gene>
<name>A0ABQ1HYY7_9ALTE</name>